<keyword evidence="1" id="KW-0472">Membrane</keyword>
<reference evidence="2 3" key="1">
    <citation type="submission" date="2019-06" db="EMBL/GenBank/DDBJ databases">
        <title>Draft genomes of female and male turbot (Scophthalmus maximus).</title>
        <authorList>
            <person name="Xu H."/>
            <person name="Xu X.-W."/>
            <person name="Shao C."/>
            <person name="Chen S."/>
        </authorList>
    </citation>
    <scope>NUCLEOTIDE SEQUENCE [LARGE SCALE GENOMIC DNA]</scope>
    <source>
        <strain evidence="2">Ysfricsl-2016a</strain>
        <tissue evidence="2">Blood</tissue>
    </source>
</reference>
<name>A0A6A4SDD2_SCOMX</name>
<dbReference type="AlphaFoldDB" id="A0A6A4SDD2"/>
<comment type="caution">
    <text evidence="2">The sequence shown here is derived from an EMBL/GenBank/DDBJ whole genome shotgun (WGS) entry which is preliminary data.</text>
</comment>
<keyword evidence="1" id="KW-0812">Transmembrane</keyword>
<feature type="transmembrane region" description="Helical" evidence="1">
    <location>
        <begin position="20"/>
        <end position="41"/>
    </location>
</feature>
<protein>
    <submittedName>
        <fullName evidence="2">Uncharacterized protein</fullName>
    </submittedName>
</protein>
<gene>
    <name evidence="2" type="ORF">F2P81_018226</name>
</gene>
<dbReference type="EMBL" id="VEVO01000016">
    <property type="protein sequence ID" value="KAF0029121.1"/>
    <property type="molecule type" value="Genomic_DNA"/>
</dbReference>
<dbReference type="Proteomes" id="UP000438429">
    <property type="component" value="Unassembled WGS sequence"/>
</dbReference>
<accession>A0A6A4SDD2</accession>
<organism evidence="2 3">
    <name type="scientific">Scophthalmus maximus</name>
    <name type="common">Turbot</name>
    <name type="synonym">Psetta maxima</name>
    <dbReference type="NCBI Taxonomy" id="52904"/>
    <lineage>
        <taxon>Eukaryota</taxon>
        <taxon>Metazoa</taxon>
        <taxon>Chordata</taxon>
        <taxon>Craniata</taxon>
        <taxon>Vertebrata</taxon>
        <taxon>Euteleostomi</taxon>
        <taxon>Actinopterygii</taxon>
        <taxon>Neopterygii</taxon>
        <taxon>Teleostei</taxon>
        <taxon>Neoteleostei</taxon>
        <taxon>Acanthomorphata</taxon>
        <taxon>Carangaria</taxon>
        <taxon>Pleuronectiformes</taxon>
        <taxon>Pleuronectoidei</taxon>
        <taxon>Scophthalmidae</taxon>
        <taxon>Scophthalmus</taxon>
    </lineage>
</organism>
<evidence type="ECO:0000313" key="3">
    <source>
        <dbReference type="Proteomes" id="UP000438429"/>
    </source>
</evidence>
<evidence type="ECO:0000313" key="2">
    <source>
        <dbReference type="EMBL" id="KAF0029121.1"/>
    </source>
</evidence>
<proteinExistence type="predicted"/>
<evidence type="ECO:0000256" key="1">
    <source>
        <dbReference type="SAM" id="Phobius"/>
    </source>
</evidence>
<sequence>MREDFFFFEFFYNASGVGDVLLLVALILIVVVMVFSVFSPIPLIPVSDTDTSGFPSQRQRRWWWPPLLLLLLLCDHRFTI</sequence>
<keyword evidence="1" id="KW-1133">Transmembrane helix</keyword>